<reference evidence="4 5" key="1">
    <citation type="submission" date="2019-04" db="EMBL/GenBank/DDBJ databases">
        <title>Comparative genomics and transcriptomics to analyze fruiting body development in filamentous ascomycetes.</title>
        <authorList>
            <consortium name="DOE Joint Genome Institute"/>
            <person name="Lutkenhaus R."/>
            <person name="Traeger S."/>
            <person name="Breuer J."/>
            <person name="Kuo A."/>
            <person name="Lipzen A."/>
            <person name="Pangilinan J."/>
            <person name="Dilworth D."/>
            <person name="Sandor L."/>
            <person name="Poggeler S."/>
            <person name="Barry K."/>
            <person name="Grigoriev I.V."/>
            <person name="Nowrousian M."/>
        </authorList>
    </citation>
    <scope>NUCLEOTIDE SEQUENCE [LARGE SCALE GENOMIC DNA]</scope>
    <source>
        <strain evidence="4 5">CBS 389.68</strain>
    </source>
</reference>
<dbReference type="PANTHER" id="PTHR32332">
    <property type="entry name" value="2-NITROPROPANE DIOXYGENASE"/>
    <property type="match status" value="1"/>
</dbReference>
<keyword evidence="1" id="KW-0285">Flavoprotein</keyword>
<dbReference type="OrthoDB" id="2349068at2759"/>
<dbReference type="InterPro" id="IPR013785">
    <property type="entry name" value="Aldolase_TIM"/>
</dbReference>
<sequence>MLPITTPPIVGAPMRMVTGPHLTAAVAAAGAISFLGAGYDLETLSAQVKETLELLPQDHGASDNSGGSQSSAEEKILPFGFGFLVWKLNLLEVLVEVTKHRPCAVWLFAANNPTEMVAWVKEFKSKVGWCRVFVQISTAREAVDLVEAGADVIVAQGADAGGHGAVSAAGTLSVVREIVEAVGHRVPVVGAGGIVDGKGIAAVLAAGADAVALGTRLLATDESIAPRAWKELVASTSEGGINTVRTRIYDELRGTGDWPKIFNGRAIINDTYLDQQRGVDEETNRQRFAEAAVKGDFSRVTAFAGTGVGQIKQITRVEDLIERLQKDAKAALREAALRFSSV</sequence>
<evidence type="ECO:0000313" key="5">
    <source>
        <dbReference type="Proteomes" id="UP000298138"/>
    </source>
</evidence>
<dbReference type="SUPFAM" id="SSF51412">
    <property type="entry name" value="Inosine monophosphate dehydrogenase (IMPDH)"/>
    <property type="match status" value="1"/>
</dbReference>
<dbReference type="Pfam" id="PF03060">
    <property type="entry name" value="NMO"/>
    <property type="match status" value="1"/>
</dbReference>
<gene>
    <name evidence="4" type="ORF">EX30DRAFT_310131</name>
</gene>
<organism evidence="4 5">
    <name type="scientific">Ascodesmis nigricans</name>
    <dbReference type="NCBI Taxonomy" id="341454"/>
    <lineage>
        <taxon>Eukaryota</taxon>
        <taxon>Fungi</taxon>
        <taxon>Dikarya</taxon>
        <taxon>Ascomycota</taxon>
        <taxon>Pezizomycotina</taxon>
        <taxon>Pezizomycetes</taxon>
        <taxon>Pezizales</taxon>
        <taxon>Ascodesmidaceae</taxon>
        <taxon>Ascodesmis</taxon>
    </lineage>
</organism>
<dbReference type="Proteomes" id="UP000298138">
    <property type="component" value="Unassembled WGS sequence"/>
</dbReference>
<evidence type="ECO:0000256" key="2">
    <source>
        <dbReference type="ARBA" id="ARBA00022643"/>
    </source>
</evidence>
<dbReference type="PANTHER" id="PTHR32332:SF34">
    <property type="entry name" value="2-NITROPROPANE DIOXYGENASE FAMILY, PUTATIVE-RELATED"/>
    <property type="match status" value="1"/>
</dbReference>
<keyword evidence="5" id="KW-1185">Reference proteome</keyword>
<dbReference type="InterPro" id="IPR004136">
    <property type="entry name" value="NMO"/>
</dbReference>
<evidence type="ECO:0000313" key="4">
    <source>
        <dbReference type="EMBL" id="TGZ78337.1"/>
    </source>
</evidence>
<name>A0A4S2MS57_9PEZI</name>
<keyword evidence="2" id="KW-0288">FMN</keyword>
<dbReference type="GO" id="GO:0018580">
    <property type="term" value="F:nitronate monooxygenase activity"/>
    <property type="evidence" value="ECO:0007669"/>
    <property type="project" value="InterPro"/>
</dbReference>
<dbReference type="AlphaFoldDB" id="A0A4S2MS57"/>
<proteinExistence type="predicted"/>
<dbReference type="InParanoid" id="A0A4S2MS57"/>
<evidence type="ECO:0000256" key="1">
    <source>
        <dbReference type="ARBA" id="ARBA00022630"/>
    </source>
</evidence>
<protein>
    <submittedName>
        <fullName evidence="4">Putative oxidoreductase</fullName>
    </submittedName>
</protein>
<dbReference type="CDD" id="cd04730">
    <property type="entry name" value="NPD_like"/>
    <property type="match status" value="1"/>
</dbReference>
<evidence type="ECO:0000256" key="3">
    <source>
        <dbReference type="ARBA" id="ARBA00023002"/>
    </source>
</evidence>
<keyword evidence="3" id="KW-0560">Oxidoreductase</keyword>
<dbReference type="STRING" id="341454.A0A4S2MS57"/>
<dbReference type="Gene3D" id="3.20.20.70">
    <property type="entry name" value="Aldolase class I"/>
    <property type="match status" value="1"/>
</dbReference>
<dbReference type="EMBL" id="ML220142">
    <property type="protein sequence ID" value="TGZ78337.1"/>
    <property type="molecule type" value="Genomic_DNA"/>
</dbReference>
<accession>A0A4S2MS57</accession>